<dbReference type="RefSeq" id="WP_184259485.1">
    <property type="nucleotide sequence ID" value="NZ_JACHIO010000024.1"/>
</dbReference>
<name>A0A7W7ZU24_9BACT</name>
<protein>
    <submittedName>
        <fullName evidence="1">Imidazoleglycerol phosphate dehydratase HisB</fullName>
    </submittedName>
</protein>
<dbReference type="Proteomes" id="UP000584867">
    <property type="component" value="Unassembled WGS sequence"/>
</dbReference>
<organism evidence="1 2">
    <name type="scientific">Granulicella mallensis</name>
    <dbReference type="NCBI Taxonomy" id="940614"/>
    <lineage>
        <taxon>Bacteria</taxon>
        <taxon>Pseudomonadati</taxon>
        <taxon>Acidobacteriota</taxon>
        <taxon>Terriglobia</taxon>
        <taxon>Terriglobales</taxon>
        <taxon>Acidobacteriaceae</taxon>
        <taxon>Granulicella</taxon>
    </lineage>
</organism>
<comment type="caution">
    <text evidence="1">The sequence shown here is derived from an EMBL/GenBank/DDBJ whole genome shotgun (WGS) entry which is preliminary data.</text>
</comment>
<proteinExistence type="predicted"/>
<dbReference type="EMBL" id="JACHIO010000024">
    <property type="protein sequence ID" value="MBB5066174.1"/>
    <property type="molecule type" value="Genomic_DNA"/>
</dbReference>
<dbReference type="AlphaFoldDB" id="A0A7W7ZU24"/>
<evidence type="ECO:0000313" key="2">
    <source>
        <dbReference type="Proteomes" id="UP000584867"/>
    </source>
</evidence>
<reference evidence="1 2" key="1">
    <citation type="submission" date="2020-08" db="EMBL/GenBank/DDBJ databases">
        <title>Genomic Encyclopedia of Type Strains, Phase IV (KMG-V): Genome sequencing to study the core and pangenomes of soil and plant-associated prokaryotes.</title>
        <authorList>
            <person name="Whitman W."/>
        </authorList>
    </citation>
    <scope>NUCLEOTIDE SEQUENCE [LARGE SCALE GENOMIC DNA]</scope>
    <source>
        <strain evidence="1 2">X5P3</strain>
    </source>
</reference>
<accession>A0A7W7ZU24</accession>
<sequence length="77" mass="8642">MENTTTIQPLLVTREDCAIMLSLSVRSIDYLIADKRLKTRRHGGSVRIPMSEVQRIARMDFIGTIRPTKPTSEAIAA</sequence>
<evidence type="ECO:0000313" key="1">
    <source>
        <dbReference type="EMBL" id="MBB5066174.1"/>
    </source>
</evidence>
<gene>
    <name evidence="1" type="ORF">HDF15_004548</name>
</gene>